<dbReference type="AlphaFoldDB" id="A0A0K2THP8"/>
<protein>
    <submittedName>
        <fullName evidence="1">Uncharacterized protein</fullName>
    </submittedName>
</protein>
<organism evidence="1">
    <name type="scientific">Lepeophtheirus salmonis</name>
    <name type="common">Salmon louse</name>
    <name type="synonym">Caligus salmonis</name>
    <dbReference type="NCBI Taxonomy" id="72036"/>
    <lineage>
        <taxon>Eukaryota</taxon>
        <taxon>Metazoa</taxon>
        <taxon>Ecdysozoa</taxon>
        <taxon>Arthropoda</taxon>
        <taxon>Crustacea</taxon>
        <taxon>Multicrustacea</taxon>
        <taxon>Hexanauplia</taxon>
        <taxon>Copepoda</taxon>
        <taxon>Siphonostomatoida</taxon>
        <taxon>Caligidae</taxon>
        <taxon>Lepeophtheirus</taxon>
    </lineage>
</organism>
<reference evidence="1" key="1">
    <citation type="submission" date="2014-05" db="EMBL/GenBank/DDBJ databases">
        <authorList>
            <person name="Chronopoulou M."/>
        </authorList>
    </citation>
    <scope>NUCLEOTIDE SEQUENCE</scope>
    <source>
        <tissue evidence="1">Whole organism</tissue>
    </source>
</reference>
<accession>A0A0K2THP8</accession>
<evidence type="ECO:0000313" key="1">
    <source>
        <dbReference type="EMBL" id="CDW25152.1"/>
    </source>
</evidence>
<sequence length="49" mass="5799">MSCSASEENCRREIAYDSSLSMIELLKYNLEEKQLQLHRSSFMIINPCW</sequence>
<name>A0A0K2THP8_LEPSM</name>
<dbReference type="EMBL" id="HACA01007791">
    <property type="protein sequence ID" value="CDW25152.1"/>
    <property type="molecule type" value="Transcribed_RNA"/>
</dbReference>
<proteinExistence type="predicted"/>